<protein>
    <submittedName>
        <fullName evidence="7">Uncharacterized protein</fullName>
    </submittedName>
</protein>
<comment type="subcellular location">
    <subcellularLocation>
        <location evidence="1">Membrane</location>
        <topology evidence="1">Multi-pass membrane protein</topology>
    </subcellularLocation>
</comment>
<evidence type="ECO:0000256" key="1">
    <source>
        <dbReference type="ARBA" id="ARBA00004141"/>
    </source>
</evidence>
<organism evidence="7 8">
    <name type="scientific">Cucumis sativus</name>
    <name type="common">Cucumber</name>
    <dbReference type="NCBI Taxonomy" id="3659"/>
    <lineage>
        <taxon>Eukaryota</taxon>
        <taxon>Viridiplantae</taxon>
        <taxon>Streptophyta</taxon>
        <taxon>Embryophyta</taxon>
        <taxon>Tracheophyta</taxon>
        <taxon>Spermatophyta</taxon>
        <taxon>Magnoliopsida</taxon>
        <taxon>eudicotyledons</taxon>
        <taxon>Gunneridae</taxon>
        <taxon>Pentapetalae</taxon>
        <taxon>rosids</taxon>
        <taxon>fabids</taxon>
        <taxon>Cucurbitales</taxon>
        <taxon>Cucurbitaceae</taxon>
        <taxon>Benincaseae</taxon>
        <taxon>Cucumis</taxon>
    </lineage>
</organism>
<evidence type="ECO:0000256" key="3">
    <source>
        <dbReference type="ARBA" id="ARBA00022692"/>
    </source>
</evidence>
<keyword evidence="4 6" id="KW-1133">Transmembrane helix</keyword>
<dbReference type="PANTHER" id="PTHR31621">
    <property type="entry name" value="PROTEIN DMP3"/>
    <property type="match status" value="1"/>
</dbReference>
<dbReference type="eggNOG" id="ENOG502RXHQ">
    <property type="taxonomic scope" value="Eukaryota"/>
</dbReference>
<dbReference type="KEGG" id="csv:101205404"/>
<feature type="transmembrane region" description="Helical" evidence="6">
    <location>
        <begin position="20"/>
        <end position="36"/>
    </location>
</feature>
<evidence type="ECO:0000313" key="8">
    <source>
        <dbReference type="Proteomes" id="UP000029981"/>
    </source>
</evidence>
<name>A0A0A0L536_CUCSA</name>
<reference evidence="7 8" key="2">
    <citation type="journal article" date="2009" name="PLoS ONE">
        <title>An integrated genetic and cytogenetic map of the cucumber genome.</title>
        <authorList>
            <person name="Ren Y."/>
            <person name="Zhang Z."/>
            <person name="Liu J."/>
            <person name="Staub J.E."/>
            <person name="Han Y."/>
            <person name="Cheng Z."/>
            <person name="Li X."/>
            <person name="Lu J."/>
            <person name="Miao H."/>
            <person name="Kang H."/>
            <person name="Xie B."/>
            <person name="Gu X."/>
            <person name="Wang X."/>
            <person name="Du Y."/>
            <person name="Jin W."/>
            <person name="Huang S."/>
        </authorList>
    </citation>
    <scope>NUCLEOTIDE SEQUENCE [LARGE SCALE GENOMIC DNA]</scope>
    <source>
        <strain evidence="8">cv. 9930</strain>
    </source>
</reference>
<keyword evidence="3 6" id="KW-0812">Transmembrane</keyword>
<keyword evidence="5 6" id="KW-0472">Membrane</keyword>
<reference evidence="7 8" key="4">
    <citation type="journal article" date="2011" name="BMC Genomics">
        <title>RNA-Seq improves annotation of protein-coding genes in the cucumber genome.</title>
        <authorList>
            <person name="Li Z."/>
            <person name="Zhang Z."/>
            <person name="Yan P."/>
            <person name="Huang S."/>
            <person name="Fei Z."/>
            <person name="Lin K."/>
        </authorList>
    </citation>
    <scope>NUCLEOTIDE SEQUENCE [LARGE SCALE GENOMIC DNA]</scope>
    <source>
        <strain evidence="8">cv. 9930</strain>
    </source>
</reference>
<dbReference type="Gramene" id="KGN57050">
    <property type="protein sequence ID" value="KGN57050"/>
    <property type="gene ID" value="Csa_3G150790"/>
</dbReference>
<dbReference type="GO" id="GO:0016020">
    <property type="term" value="C:membrane"/>
    <property type="evidence" value="ECO:0007669"/>
    <property type="project" value="UniProtKB-SubCell"/>
</dbReference>
<feature type="transmembrane region" description="Helical" evidence="6">
    <location>
        <begin position="109"/>
        <end position="131"/>
    </location>
</feature>
<feature type="transmembrane region" description="Helical" evidence="6">
    <location>
        <begin position="143"/>
        <end position="163"/>
    </location>
</feature>
<evidence type="ECO:0000313" key="7">
    <source>
        <dbReference type="EMBL" id="KGN57050.1"/>
    </source>
</evidence>
<feature type="transmembrane region" description="Helical" evidence="6">
    <location>
        <begin position="48"/>
        <end position="66"/>
    </location>
</feature>
<dbReference type="PANTHER" id="PTHR31621:SF66">
    <property type="entry name" value="PROTEIN DMP2"/>
    <property type="match status" value="1"/>
</dbReference>
<keyword evidence="8" id="KW-1185">Reference proteome</keyword>
<evidence type="ECO:0000256" key="4">
    <source>
        <dbReference type="ARBA" id="ARBA00022989"/>
    </source>
</evidence>
<evidence type="ECO:0000256" key="5">
    <source>
        <dbReference type="ARBA" id="ARBA00023136"/>
    </source>
</evidence>
<reference evidence="7 8" key="3">
    <citation type="journal article" date="2010" name="BMC Genomics">
        <title>Transcriptome sequencing and comparative analysis of cucumber flowers with different sex types.</title>
        <authorList>
            <person name="Guo S."/>
            <person name="Zheng Y."/>
            <person name="Joung J.G."/>
            <person name="Liu S."/>
            <person name="Zhang Z."/>
            <person name="Crasta O.R."/>
            <person name="Sobral B.W."/>
            <person name="Xu Y."/>
            <person name="Huang S."/>
            <person name="Fei Z."/>
        </authorList>
    </citation>
    <scope>NUCLEOTIDE SEQUENCE [LARGE SCALE GENOMIC DNA]</scope>
    <source>
        <strain evidence="8">cv. 9930</strain>
    </source>
</reference>
<dbReference type="InterPro" id="IPR007770">
    <property type="entry name" value="DMP"/>
</dbReference>
<dbReference type="EMBL" id="CM002924">
    <property type="protein sequence ID" value="KGN57050.1"/>
    <property type="molecule type" value="Genomic_DNA"/>
</dbReference>
<dbReference type="GO" id="GO:0010256">
    <property type="term" value="P:endomembrane system organization"/>
    <property type="evidence" value="ECO:0000318"/>
    <property type="project" value="GO_Central"/>
</dbReference>
<dbReference type="OMA" id="RFACHAT"/>
<reference evidence="7 8" key="1">
    <citation type="journal article" date="2009" name="Nat. Genet.">
        <title>The genome of the cucumber, Cucumis sativus L.</title>
        <authorList>
            <person name="Huang S."/>
            <person name="Li R."/>
            <person name="Zhang Z."/>
            <person name="Li L."/>
            <person name="Gu X."/>
            <person name="Fan W."/>
            <person name="Lucas W.J."/>
            <person name="Wang X."/>
            <person name="Xie B."/>
            <person name="Ni P."/>
            <person name="Ren Y."/>
            <person name="Zhu H."/>
            <person name="Li J."/>
            <person name="Lin K."/>
            <person name="Jin W."/>
            <person name="Fei Z."/>
            <person name="Li G."/>
            <person name="Staub J."/>
            <person name="Kilian A."/>
            <person name="van der Vossen E.A."/>
            <person name="Wu Y."/>
            <person name="Guo J."/>
            <person name="He J."/>
            <person name="Jia Z."/>
            <person name="Ren Y."/>
            <person name="Tian G."/>
            <person name="Lu Y."/>
            <person name="Ruan J."/>
            <person name="Qian W."/>
            <person name="Wang M."/>
            <person name="Huang Q."/>
            <person name="Li B."/>
            <person name="Xuan Z."/>
            <person name="Cao J."/>
            <person name="Asan"/>
            <person name="Wu Z."/>
            <person name="Zhang J."/>
            <person name="Cai Q."/>
            <person name="Bai Y."/>
            <person name="Zhao B."/>
            <person name="Han Y."/>
            <person name="Li Y."/>
            <person name="Li X."/>
            <person name="Wang S."/>
            <person name="Shi Q."/>
            <person name="Liu S."/>
            <person name="Cho W.K."/>
            <person name="Kim J.Y."/>
            <person name="Xu Y."/>
            <person name="Heller-Uszynska K."/>
            <person name="Miao H."/>
            <person name="Cheng Z."/>
            <person name="Zhang S."/>
            <person name="Wu J."/>
            <person name="Yang Y."/>
            <person name="Kang H."/>
            <person name="Li M."/>
            <person name="Liang H."/>
            <person name="Ren X."/>
            <person name="Shi Z."/>
            <person name="Wen M."/>
            <person name="Jian M."/>
            <person name="Yang H."/>
            <person name="Zhang G."/>
            <person name="Yang Z."/>
            <person name="Chen R."/>
            <person name="Liu S."/>
            <person name="Li J."/>
            <person name="Ma L."/>
            <person name="Liu H."/>
            <person name="Zhou Y."/>
            <person name="Zhao J."/>
            <person name="Fang X."/>
            <person name="Li G."/>
            <person name="Fang L."/>
            <person name="Li Y."/>
            <person name="Liu D."/>
            <person name="Zheng H."/>
            <person name="Zhang Y."/>
            <person name="Qin N."/>
            <person name="Li Z."/>
            <person name="Yang G."/>
            <person name="Yang S."/>
            <person name="Bolund L."/>
            <person name="Kristiansen K."/>
            <person name="Zheng H."/>
            <person name="Li S."/>
            <person name="Zhang X."/>
            <person name="Yang H."/>
            <person name="Wang J."/>
            <person name="Sun R."/>
            <person name="Zhang B."/>
            <person name="Jiang S."/>
            <person name="Wang J."/>
            <person name="Du Y."/>
            <person name="Li S."/>
        </authorList>
    </citation>
    <scope>NUCLEOTIDE SEQUENCE [LARGE SCALE GENOMIC DNA]</scope>
    <source>
        <strain evidence="8">cv. 9930</strain>
    </source>
</reference>
<gene>
    <name evidence="7" type="ORF">Csa_3G150790</name>
</gene>
<comment type="similarity">
    <text evidence="2">Belongs to the plant DMP1 protein family.</text>
</comment>
<dbReference type="Pfam" id="PF05078">
    <property type="entry name" value="DUF679"/>
    <property type="match status" value="1"/>
</dbReference>
<proteinExistence type="inferred from homology"/>
<sequence>MATSQLNQKTFTGAGDLIKILPTGTVFLFQFLSPVLTNSGHCEPINKVFVLVFVILCGLSCYLSSFTDSYVASDGTIQWTIVTPSGMWPTPPTSESLDLSAYKLRLGDFIHATFSAAVFAVLVVMDYNIVLCFFPSLVEQHKVFVQALPPVVGVVSSVVFVMFPNTRHGIGYRSTSSTTTISVSKATSTA</sequence>
<evidence type="ECO:0000256" key="6">
    <source>
        <dbReference type="SAM" id="Phobius"/>
    </source>
</evidence>
<dbReference type="Proteomes" id="UP000029981">
    <property type="component" value="Chromosome 3"/>
</dbReference>
<evidence type="ECO:0000256" key="2">
    <source>
        <dbReference type="ARBA" id="ARBA00008707"/>
    </source>
</evidence>
<dbReference type="OrthoDB" id="1928191at2759"/>
<accession>A0A0A0L536</accession>
<dbReference type="GO" id="GO:0005737">
    <property type="term" value="C:cytoplasm"/>
    <property type="evidence" value="ECO:0007669"/>
    <property type="project" value="UniProtKB-ARBA"/>
</dbReference>
<dbReference type="STRING" id="3659.A0A0A0L536"/>
<dbReference type="AlphaFoldDB" id="A0A0A0L536"/>